<dbReference type="Proteomes" id="UP000006753">
    <property type="component" value="Unassembled WGS sequence"/>
</dbReference>
<dbReference type="InterPro" id="IPR023828">
    <property type="entry name" value="Peptidase_S8_Ser-AS"/>
</dbReference>
<keyword evidence="5 7" id="KW-0720">Serine protease</keyword>
<dbReference type="InParanoid" id="K1XCN0"/>
<dbReference type="InterPro" id="IPR010435">
    <property type="entry name" value="C5a/SBT2-like_Fn3"/>
</dbReference>
<dbReference type="InterPro" id="IPR036852">
    <property type="entry name" value="Peptidase_S8/S53_dom_sf"/>
</dbReference>
<feature type="chain" id="PRO_5003853293" evidence="9">
    <location>
        <begin position="23"/>
        <end position="764"/>
    </location>
</feature>
<sequence>MVAFSRSAAILAAARLLSTVAAENATNVNSTIIPGAYIVELAPSQDQDSFYSELEGSIGDTVTASRNLTFSLFKGVSFRTSTSDDTTSDSIAALPGVINIWPVKHFAAPAPIVEWTGRGLPLNKRADDVNSAYSPHIMSQVDRLHNEGIYGTGLKIAVIDTGVDYTHPALGGCFGPGCVVSYGYDFVGDNFTGDNTPVPDDDPRETCRGHGTHVAGIIAAQPNAGTPLGFTGVSPNVTLGAYRVFGCAGDATTSDVLIEATIRAYEDGSDIITASLGFPSGWAQDAWATTVSRIVAAGVPCTVAAGNEATKMGIFAASDASVGNGVFSLSSVGNTQQPTYNSDTQTVFSPDDPVNGGFLSYFSSWGPTWELEMKPSFGAPGGNILSTYPGGSYAVLSGTSMSTPFTAGVLALIAQVRGIETLRNPQLLEILLSSTSNANMHHNSLRGTNFPWLASVAQQGAGLIQAHNAAYLTTILDTSNIALNDSDNFVSEKTITITNTGNEAATYSFGHRSAISIFALYANSIFRESYMAETVEAFASLTFSPPSLSIPAGQKQSVSISFTAPDTGAPARLPVYSGFITINGTQGENLAVPYLGVAGSMLAATVMNPAQMDFFSVVNGDTIYEVLKADVTFVLPVPPEGTPTLAPNLTNALEPGRLPAPVVILILGSPLLRVEIVPIGACADCEVHDVLGLRSIGNTAGMPTTYNSPTGLTTSWDGQLDSGAYAPAGRYKIVVMALHIFGDATNAEHYDTWESPEFNIVYQD</sequence>
<proteinExistence type="inferred from homology"/>
<dbReference type="PRINTS" id="PR00723">
    <property type="entry name" value="SUBTILISIN"/>
</dbReference>
<dbReference type="PANTHER" id="PTHR43806">
    <property type="entry name" value="PEPTIDASE S8"/>
    <property type="match status" value="1"/>
</dbReference>
<dbReference type="AlphaFoldDB" id="K1XCN0"/>
<dbReference type="InterPro" id="IPR015500">
    <property type="entry name" value="Peptidase_S8_subtilisin-rel"/>
</dbReference>
<evidence type="ECO:0000313" key="12">
    <source>
        <dbReference type="EMBL" id="EKD18523.1"/>
    </source>
</evidence>
<dbReference type="PROSITE" id="PS00138">
    <property type="entry name" value="SUBTILASE_SER"/>
    <property type="match status" value="1"/>
</dbReference>
<dbReference type="InterPro" id="IPR023827">
    <property type="entry name" value="Peptidase_S8_Asp-AS"/>
</dbReference>
<dbReference type="GO" id="GO:0004252">
    <property type="term" value="F:serine-type endopeptidase activity"/>
    <property type="evidence" value="ECO:0007669"/>
    <property type="project" value="UniProtKB-UniRule"/>
</dbReference>
<dbReference type="InterPro" id="IPR034187">
    <property type="entry name" value="Peptidases_S8_5"/>
</dbReference>
<dbReference type="Gene3D" id="2.60.40.10">
    <property type="entry name" value="Immunoglobulins"/>
    <property type="match status" value="1"/>
</dbReference>
<gene>
    <name evidence="12" type="ORF">MBM_03516</name>
</gene>
<dbReference type="HOGENOM" id="CLU_003559_3_1_1"/>
<feature type="active site" description="Charge relay system" evidence="6 7">
    <location>
        <position position="210"/>
    </location>
</feature>
<evidence type="ECO:0000256" key="1">
    <source>
        <dbReference type="ARBA" id="ARBA00011073"/>
    </source>
</evidence>
<evidence type="ECO:0000256" key="6">
    <source>
        <dbReference type="PIRSR" id="PIRSR615500-1"/>
    </source>
</evidence>
<name>K1XCN0_MARBU</name>
<evidence type="ECO:0000259" key="10">
    <source>
        <dbReference type="Pfam" id="PF00082"/>
    </source>
</evidence>
<dbReference type="CDD" id="cd07489">
    <property type="entry name" value="Peptidases_S8_5"/>
    <property type="match status" value="1"/>
</dbReference>
<feature type="signal peptide" evidence="9">
    <location>
        <begin position="1"/>
        <end position="22"/>
    </location>
</feature>
<dbReference type="GO" id="GO:0006508">
    <property type="term" value="P:proteolysis"/>
    <property type="evidence" value="ECO:0007669"/>
    <property type="project" value="UniProtKB-KW"/>
</dbReference>
<dbReference type="PANTHER" id="PTHR43806:SF66">
    <property type="entry name" value="SERIN ENDOPEPTIDASE"/>
    <property type="match status" value="1"/>
</dbReference>
<dbReference type="GO" id="GO:0016020">
    <property type="term" value="C:membrane"/>
    <property type="evidence" value="ECO:0007669"/>
    <property type="project" value="InterPro"/>
</dbReference>
<feature type="active site" description="Charge relay system" evidence="6 7">
    <location>
        <position position="400"/>
    </location>
</feature>
<evidence type="ECO:0000313" key="13">
    <source>
        <dbReference type="Proteomes" id="UP000006753"/>
    </source>
</evidence>
<accession>K1XCN0</accession>
<dbReference type="SUPFAM" id="SSF52743">
    <property type="entry name" value="Subtilisin-like"/>
    <property type="match status" value="1"/>
</dbReference>
<dbReference type="OMA" id="AYNISYQ"/>
<dbReference type="PROSITE" id="PS51892">
    <property type="entry name" value="SUBTILASE"/>
    <property type="match status" value="1"/>
</dbReference>
<dbReference type="Pfam" id="PF06280">
    <property type="entry name" value="fn3_5"/>
    <property type="match status" value="1"/>
</dbReference>
<organism evidence="12 13">
    <name type="scientific">Marssonina brunnea f. sp. multigermtubi (strain MB_m1)</name>
    <name type="common">Marssonina leaf spot fungus</name>
    <dbReference type="NCBI Taxonomy" id="1072389"/>
    <lineage>
        <taxon>Eukaryota</taxon>
        <taxon>Fungi</taxon>
        <taxon>Dikarya</taxon>
        <taxon>Ascomycota</taxon>
        <taxon>Pezizomycotina</taxon>
        <taxon>Leotiomycetes</taxon>
        <taxon>Helotiales</taxon>
        <taxon>Drepanopezizaceae</taxon>
        <taxon>Drepanopeziza</taxon>
    </lineage>
</organism>
<keyword evidence="2 7" id="KW-0645">Protease</keyword>
<evidence type="ECO:0000256" key="9">
    <source>
        <dbReference type="SAM" id="SignalP"/>
    </source>
</evidence>
<dbReference type="EMBL" id="JH921433">
    <property type="protein sequence ID" value="EKD18523.1"/>
    <property type="molecule type" value="Genomic_DNA"/>
</dbReference>
<dbReference type="InterPro" id="IPR050131">
    <property type="entry name" value="Peptidase_S8_subtilisin-like"/>
</dbReference>
<dbReference type="eggNOG" id="KOG1153">
    <property type="taxonomic scope" value="Eukaryota"/>
</dbReference>
<feature type="domain" description="C5a peptidase/Subtilisin-like protease SBT2-like Fn3-like" evidence="11">
    <location>
        <begin position="481"/>
        <end position="595"/>
    </location>
</feature>
<evidence type="ECO:0000256" key="5">
    <source>
        <dbReference type="ARBA" id="ARBA00022825"/>
    </source>
</evidence>
<dbReference type="PROSITE" id="PS00136">
    <property type="entry name" value="SUBTILASE_ASP"/>
    <property type="match status" value="1"/>
</dbReference>
<dbReference type="RefSeq" id="XP_007291405.1">
    <property type="nucleotide sequence ID" value="XM_007291343.1"/>
</dbReference>
<dbReference type="InterPro" id="IPR000209">
    <property type="entry name" value="Peptidase_S8/S53_dom"/>
</dbReference>
<dbReference type="InterPro" id="IPR013783">
    <property type="entry name" value="Ig-like_fold"/>
</dbReference>
<feature type="active site" description="Charge relay system" evidence="6 7">
    <location>
        <position position="160"/>
    </location>
</feature>
<keyword evidence="13" id="KW-1185">Reference proteome</keyword>
<dbReference type="Gene3D" id="3.40.50.200">
    <property type="entry name" value="Peptidase S8/S53 domain"/>
    <property type="match status" value="1"/>
</dbReference>
<dbReference type="KEGG" id="mbe:MBM_03516"/>
<keyword evidence="4 7" id="KW-0378">Hydrolase</keyword>
<reference evidence="12 13" key="1">
    <citation type="journal article" date="2012" name="BMC Genomics">
        <title>Sequencing the genome of Marssonina brunnea reveals fungus-poplar co-evolution.</title>
        <authorList>
            <person name="Zhu S."/>
            <person name="Cao Y.-Z."/>
            <person name="Jiang C."/>
            <person name="Tan B.-Y."/>
            <person name="Wang Z."/>
            <person name="Feng S."/>
            <person name="Zhang L."/>
            <person name="Su X.-H."/>
            <person name="Brejova B."/>
            <person name="Vinar T."/>
            <person name="Xu M."/>
            <person name="Wang M.-X."/>
            <person name="Zhang S.-G."/>
            <person name="Huang M.-R."/>
            <person name="Wu R."/>
            <person name="Zhou Y."/>
        </authorList>
    </citation>
    <scope>NUCLEOTIDE SEQUENCE [LARGE SCALE GENOMIC DNA]</scope>
    <source>
        <strain evidence="12 13">MB_m1</strain>
    </source>
</reference>
<protein>
    <submittedName>
        <fullName evidence="12">Subtilase</fullName>
    </submittedName>
</protein>
<feature type="domain" description="Peptidase S8/S53" evidence="10">
    <location>
        <begin position="151"/>
        <end position="438"/>
    </location>
</feature>
<comment type="similarity">
    <text evidence="1 7 8">Belongs to the peptidase S8 family.</text>
</comment>
<dbReference type="GeneID" id="18759451"/>
<dbReference type="InterPro" id="IPR022398">
    <property type="entry name" value="Peptidase_S8_His-AS"/>
</dbReference>
<dbReference type="PROSITE" id="PS00137">
    <property type="entry name" value="SUBTILASE_HIS"/>
    <property type="match status" value="1"/>
</dbReference>
<evidence type="ECO:0000256" key="4">
    <source>
        <dbReference type="ARBA" id="ARBA00022801"/>
    </source>
</evidence>
<dbReference type="OrthoDB" id="10256524at2759"/>
<evidence type="ECO:0000256" key="3">
    <source>
        <dbReference type="ARBA" id="ARBA00022729"/>
    </source>
</evidence>
<evidence type="ECO:0000256" key="8">
    <source>
        <dbReference type="RuleBase" id="RU003355"/>
    </source>
</evidence>
<evidence type="ECO:0000259" key="11">
    <source>
        <dbReference type="Pfam" id="PF06280"/>
    </source>
</evidence>
<dbReference type="Pfam" id="PF00082">
    <property type="entry name" value="Peptidase_S8"/>
    <property type="match status" value="1"/>
</dbReference>
<evidence type="ECO:0000256" key="7">
    <source>
        <dbReference type="PROSITE-ProRule" id="PRU01240"/>
    </source>
</evidence>
<evidence type="ECO:0000256" key="2">
    <source>
        <dbReference type="ARBA" id="ARBA00022670"/>
    </source>
</evidence>
<keyword evidence="3 9" id="KW-0732">Signal</keyword>